<accession>A0A060RD99</accession>
<organism evidence="2 3">
    <name type="scientific">Mucinivorans hirudinis</name>
    <dbReference type="NCBI Taxonomy" id="1433126"/>
    <lineage>
        <taxon>Bacteria</taxon>
        <taxon>Pseudomonadati</taxon>
        <taxon>Bacteroidota</taxon>
        <taxon>Bacteroidia</taxon>
        <taxon>Bacteroidales</taxon>
        <taxon>Rikenellaceae</taxon>
        <taxon>Mucinivorans</taxon>
    </lineage>
</organism>
<feature type="transmembrane region" description="Helical" evidence="1">
    <location>
        <begin position="297"/>
        <end position="315"/>
    </location>
</feature>
<evidence type="ECO:0000313" key="3">
    <source>
        <dbReference type="Proteomes" id="UP000027616"/>
    </source>
</evidence>
<sequence length="364" mass="40898">MQRLRSLDLLRGFDLFMLVAFCPLLMKFPPQAEWLVAIKSQFTHCSWEGFTAWDLVMPLFMFMSGVTIPFALTKYKNQAKGVFAWRIAKRVALLWVFGMVVQGNLLSLDPSQWKLFSNTLQAIAVGYAFSAIFFLNFSARTNYLIAASLLLLYWALMALGGDYSQAGNYAESVDRAVLGGFRDGAQWTEDGGVEFSPWYFYTWIISSLTFVVTVMSGMLAGDFLKNSAASGNGKAARLALAGVAAVAAGWIWGLWLPVIKPIWTSSMVMVSSGYSLLLLALFYWLADVKGWYKWIDWLRIYGTNSILAYVVSQLGLFRGTARVLLHGLEQYTGDYYPFILELGSVSIVFALLYIMFKNSKFLRV</sequence>
<protein>
    <submittedName>
        <fullName evidence="2">N-acetylglucosamine related transporter NagX</fullName>
    </submittedName>
</protein>
<dbReference type="EMBL" id="HG934468">
    <property type="protein sequence ID" value="CDN31624.1"/>
    <property type="molecule type" value="Genomic_DNA"/>
</dbReference>
<feature type="transmembrane region" description="Helical" evidence="1">
    <location>
        <begin position="12"/>
        <end position="30"/>
    </location>
</feature>
<feature type="transmembrane region" description="Helical" evidence="1">
    <location>
        <begin position="335"/>
        <end position="356"/>
    </location>
</feature>
<feature type="transmembrane region" description="Helical" evidence="1">
    <location>
        <begin position="120"/>
        <end position="137"/>
    </location>
</feature>
<dbReference type="PATRIC" id="fig|1433126.3.peg.1522"/>
<reference evidence="2 3" key="1">
    <citation type="journal article" date="2015" name="Genome Announc.">
        <title>Complete Genome Sequence of the Novel Leech Symbiont Mucinivorans hirudinis M3T.</title>
        <authorList>
            <person name="Nelson M.C."/>
            <person name="Bomar L."/>
            <person name="Graf J."/>
        </authorList>
    </citation>
    <scope>NUCLEOTIDE SEQUENCE [LARGE SCALE GENOMIC DNA]</scope>
    <source>
        <strain evidence="3">M3</strain>
    </source>
</reference>
<keyword evidence="1" id="KW-0472">Membrane</keyword>
<dbReference type="OrthoDB" id="9788724at2"/>
<dbReference type="Proteomes" id="UP000027616">
    <property type="component" value="Chromosome I"/>
</dbReference>
<keyword evidence="3" id="KW-1185">Reference proteome</keyword>
<dbReference type="AlphaFoldDB" id="A0A060RD99"/>
<keyword evidence="1" id="KW-0812">Transmembrane</keyword>
<dbReference type="HOGENOM" id="CLU_029171_4_0_10"/>
<keyword evidence="1" id="KW-1133">Transmembrane helix</keyword>
<dbReference type="PANTHER" id="PTHR31061:SF24">
    <property type="entry name" value="LD22376P"/>
    <property type="match status" value="1"/>
</dbReference>
<feature type="transmembrane region" description="Helical" evidence="1">
    <location>
        <begin position="262"/>
        <end position="285"/>
    </location>
</feature>
<feature type="transmembrane region" description="Helical" evidence="1">
    <location>
        <begin position="50"/>
        <end position="72"/>
    </location>
</feature>
<feature type="transmembrane region" description="Helical" evidence="1">
    <location>
        <begin position="92"/>
        <end position="108"/>
    </location>
</feature>
<dbReference type="PANTHER" id="PTHR31061">
    <property type="entry name" value="LD22376P"/>
    <property type="match status" value="1"/>
</dbReference>
<evidence type="ECO:0000313" key="2">
    <source>
        <dbReference type="EMBL" id="CDN31624.1"/>
    </source>
</evidence>
<dbReference type="eggNOG" id="COG4299">
    <property type="taxonomic scope" value="Bacteria"/>
</dbReference>
<feature type="transmembrane region" description="Helical" evidence="1">
    <location>
        <begin position="198"/>
        <end position="224"/>
    </location>
</feature>
<feature type="transmembrane region" description="Helical" evidence="1">
    <location>
        <begin position="236"/>
        <end position="256"/>
    </location>
</feature>
<proteinExistence type="predicted"/>
<dbReference type="STRING" id="1433126.BN938_1537"/>
<feature type="transmembrane region" description="Helical" evidence="1">
    <location>
        <begin position="144"/>
        <end position="161"/>
    </location>
</feature>
<gene>
    <name evidence="2" type="ORF">BN938_1537</name>
</gene>
<dbReference type="KEGG" id="rbc:BN938_1537"/>
<name>A0A060RD99_9BACT</name>
<evidence type="ECO:0000256" key="1">
    <source>
        <dbReference type="SAM" id="Phobius"/>
    </source>
</evidence>